<reference evidence="1" key="1">
    <citation type="submission" date="2022-10" db="EMBL/GenBank/DDBJ databases">
        <title>Culturing micro-colonial fungi from biological soil crusts in the Mojave desert and describing Neophaeococcomyces mojavensis, and introducing the new genera and species Taxawa tesnikishii.</title>
        <authorList>
            <person name="Kurbessoian T."/>
            <person name="Stajich J.E."/>
        </authorList>
    </citation>
    <scope>NUCLEOTIDE SEQUENCE</scope>
    <source>
        <strain evidence="1">JES_115</strain>
    </source>
</reference>
<comment type="caution">
    <text evidence="1">The sequence shown here is derived from an EMBL/GenBank/DDBJ whole genome shotgun (WGS) entry which is preliminary data.</text>
</comment>
<proteinExistence type="predicted"/>
<evidence type="ECO:0000313" key="2">
    <source>
        <dbReference type="Proteomes" id="UP001172680"/>
    </source>
</evidence>
<evidence type="ECO:0000313" key="1">
    <source>
        <dbReference type="EMBL" id="KAJ9638297.1"/>
    </source>
</evidence>
<organism evidence="1 2">
    <name type="scientific">Coniosporium tulheliwenetii</name>
    <dbReference type="NCBI Taxonomy" id="3383036"/>
    <lineage>
        <taxon>Eukaryota</taxon>
        <taxon>Fungi</taxon>
        <taxon>Dikarya</taxon>
        <taxon>Ascomycota</taxon>
        <taxon>Pezizomycotina</taxon>
        <taxon>Dothideomycetes</taxon>
        <taxon>Dothideomycetes incertae sedis</taxon>
        <taxon>Coniosporium</taxon>
    </lineage>
</organism>
<name>A0ACC2YSH1_9PEZI</name>
<gene>
    <name evidence="1" type="primary">kap95</name>
    <name evidence="1" type="ORF">H2199_006984</name>
</gene>
<dbReference type="EMBL" id="JAPDRP010000021">
    <property type="protein sequence ID" value="KAJ9638297.1"/>
    <property type="molecule type" value="Genomic_DNA"/>
</dbReference>
<dbReference type="Proteomes" id="UP001172680">
    <property type="component" value="Unassembled WGS sequence"/>
</dbReference>
<sequence>MDVNQVLEGTLSPDVTIRTNAEQQLTQAAEADFSGYLTTLAQELANEQAPSHIRQAAALALKNSFSAREYARLRQVQQRWLTQIDANIKSSVKNLTLKTLSSPDARAGQAAAQFLASIAAIEIPRQQWPELMPTLVQNVGEGQDHQKQASLTAIGYICETEDVELRESLTAHSNAILTAVVQGARKEEQNDDVRSAAIQALSDSLEFVRTNFENEGERNYIMQVICEATQASDIRIQQGAYGCLNRIMGLYYDKMRFYMEKALFGLTIQGMKSEEEDVAKLAVEFWCTVCEEEISIEDDNAQVCPFFKYPTGNEAQLTRGDVQATAEGSTETRAYFNFARVATQEVVPVLLELLAKQDEDAADDEYNISRAAYQCLQLWSQTVGSTIVPPVLQFVERYLGSEDWHYRDAAVSAFGAIMEGPDEKMLDPLVKQALPVLIQMMDDSVVQVKDSAAYALGRICETCSESIEPSMHLQPLITSLFQGLSSHPKMASSCCWALMNLAERFAGEPGCQENPLSPHFQACVTHLLQVTERGDADNQLRTAAYEVLNAFITNAANDSLPIVASMSDVVLERLGKTIPLQQQVVSVEDKLTLEEMQTSLSSVVMAIIQRLDVEIKPQADRIMQILLQLLNTVGAKSSVPDTVFAAIGALANALEGDFLKYMDAFVPYLYNALGNQEEPSLCAMAIGLVSDITRALGEKVQPYCDTFMNYLLNNLRSTVLGNQFKPAILQCFGDIAQAIGGHFETYLPIVAQVLQQAAGININEQTSYEMLDYVVSLREGIMDAWDGAIVAMKSGGKAQLLAPYVESIFQLLQIVYTDPNRTEALLRSSMGVVGDLADAFPNGEYAEAFRADWLTAMAKEVRSNREFRQRTQDTARWAREQIKRQIDNRNLKSRRYTPPAMSASSGRDGRRSAYAEGNHFSHFTVEQFRKNTLNWDFIASTGRR</sequence>
<protein>
    <submittedName>
        <fullName evidence="1">Karyopherin Kap95</fullName>
    </submittedName>
</protein>
<keyword evidence="2" id="KW-1185">Reference proteome</keyword>
<accession>A0ACC2YSH1</accession>